<reference evidence="1 2" key="1">
    <citation type="submission" date="2018-05" db="EMBL/GenBank/DDBJ databases">
        <title>Draft Genome Sequences for a Diverse set of 7 Haemophilus Species.</title>
        <authorList>
            <person name="Nichols M."/>
            <person name="Topaz N."/>
            <person name="Wang X."/>
            <person name="Wang X."/>
            <person name="Boxrud D."/>
        </authorList>
    </citation>
    <scope>NUCLEOTIDE SEQUENCE [LARGE SCALE GENOMIC DNA]</scope>
    <source>
        <strain evidence="1 2">C2001002503</strain>
    </source>
</reference>
<protein>
    <submittedName>
        <fullName evidence="1">AlpA family transcriptional regulator</fullName>
    </submittedName>
</protein>
<evidence type="ECO:0000313" key="2">
    <source>
        <dbReference type="Proteomes" id="UP000253998"/>
    </source>
</evidence>
<dbReference type="Pfam" id="PF05930">
    <property type="entry name" value="Phage_AlpA"/>
    <property type="match status" value="1"/>
</dbReference>
<gene>
    <name evidence="1" type="ORF">DPV83_04225</name>
</gene>
<dbReference type="PANTHER" id="PTHR36154:SF1">
    <property type="entry name" value="DNA-BINDING TRANSCRIPTIONAL ACTIVATOR ALPA"/>
    <property type="match status" value="1"/>
</dbReference>
<dbReference type="InterPro" id="IPR009061">
    <property type="entry name" value="DNA-bd_dom_put_sf"/>
</dbReference>
<organism evidence="1 2">
    <name type="scientific">Aggregatibacter segnis</name>
    <dbReference type="NCBI Taxonomy" id="739"/>
    <lineage>
        <taxon>Bacteria</taxon>
        <taxon>Pseudomonadati</taxon>
        <taxon>Pseudomonadota</taxon>
        <taxon>Gammaproteobacteria</taxon>
        <taxon>Pasteurellales</taxon>
        <taxon>Pasteurellaceae</taxon>
        <taxon>Aggregatibacter</taxon>
    </lineage>
</organism>
<name>A0A8B2U262_9PAST</name>
<comment type="caution">
    <text evidence="1">The sequence shown here is derived from an EMBL/GenBank/DDBJ whole genome shotgun (WGS) entry which is preliminary data.</text>
</comment>
<accession>A0A8B2U262</accession>
<dbReference type="PANTHER" id="PTHR36154">
    <property type="entry name" value="DNA-BINDING TRANSCRIPTIONAL ACTIVATOR ALPA"/>
    <property type="match status" value="1"/>
</dbReference>
<dbReference type="SUPFAM" id="SSF46955">
    <property type="entry name" value="Putative DNA-binding domain"/>
    <property type="match status" value="1"/>
</dbReference>
<dbReference type="Proteomes" id="UP000253998">
    <property type="component" value="Unassembled WGS sequence"/>
</dbReference>
<proteinExistence type="predicted"/>
<dbReference type="InterPro" id="IPR010260">
    <property type="entry name" value="AlpA"/>
</dbReference>
<evidence type="ECO:0000313" key="1">
    <source>
        <dbReference type="EMBL" id="RDE71770.1"/>
    </source>
</evidence>
<dbReference type="InterPro" id="IPR052931">
    <property type="entry name" value="Prophage_regulatory_activator"/>
</dbReference>
<dbReference type="EMBL" id="QEPM01000002">
    <property type="protein sequence ID" value="RDE71770.1"/>
    <property type="molecule type" value="Genomic_DNA"/>
</dbReference>
<dbReference type="AlphaFoldDB" id="A0A8B2U262"/>
<sequence>MQETTINDRFLRIDEVTQLTGLARTTIYDKTRANTFPQPVDLGGNKKTWLESEVRNWMQERINQRNQKQQKDSAK</sequence>
<dbReference type="RefSeq" id="WP_111295360.1">
    <property type="nucleotide sequence ID" value="NZ_CAUTCU010000003.1"/>
</dbReference>
<dbReference type="Gene3D" id="1.10.238.160">
    <property type="match status" value="1"/>
</dbReference>